<dbReference type="RefSeq" id="WP_344928084.1">
    <property type="nucleotide sequence ID" value="NZ_BAAAYK010000038.1"/>
</dbReference>
<feature type="transmembrane region" description="Helical" evidence="1">
    <location>
        <begin position="6"/>
        <end position="26"/>
    </location>
</feature>
<gene>
    <name evidence="2" type="ORF">GCM10020366_36360</name>
</gene>
<sequence>MTAQLTPVEILIGVAVLVALVALRRASARAAKRAHDAAQVGTRMMSLASRVLLGAAVIVGVQWIAITHAENRAVLWTVLAVPALLAAYTVTKALTVTVETPRRKGGRR</sequence>
<protein>
    <submittedName>
        <fullName evidence="2">Uncharacterized protein</fullName>
    </submittedName>
</protein>
<comment type="caution">
    <text evidence="2">The sequence shown here is derived from an EMBL/GenBank/DDBJ whole genome shotgun (WGS) entry which is preliminary data.</text>
</comment>
<organism evidence="2 3">
    <name type="scientific">Saccharopolyspora gregorii</name>
    <dbReference type="NCBI Taxonomy" id="33914"/>
    <lineage>
        <taxon>Bacteria</taxon>
        <taxon>Bacillati</taxon>
        <taxon>Actinomycetota</taxon>
        <taxon>Actinomycetes</taxon>
        <taxon>Pseudonocardiales</taxon>
        <taxon>Pseudonocardiaceae</taxon>
        <taxon>Saccharopolyspora</taxon>
    </lineage>
</organism>
<reference evidence="3" key="1">
    <citation type="journal article" date="2019" name="Int. J. Syst. Evol. Microbiol.">
        <title>The Global Catalogue of Microorganisms (GCM) 10K type strain sequencing project: providing services to taxonomists for standard genome sequencing and annotation.</title>
        <authorList>
            <consortium name="The Broad Institute Genomics Platform"/>
            <consortium name="The Broad Institute Genome Sequencing Center for Infectious Disease"/>
            <person name="Wu L."/>
            <person name="Ma J."/>
        </authorList>
    </citation>
    <scope>NUCLEOTIDE SEQUENCE [LARGE SCALE GENOMIC DNA]</scope>
    <source>
        <strain evidence="3">JCM 9687</strain>
    </source>
</reference>
<evidence type="ECO:0000313" key="2">
    <source>
        <dbReference type="EMBL" id="GAA3359620.1"/>
    </source>
</evidence>
<keyword evidence="3" id="KW-1185">Reference proteome</keyword>
<proteinExistence type="predicted"/>
<name>A0ABP6RUE1_9PSEU</name>
<dbReference type="Proteomes" id="UP001500483">
    <property type="component" value="Unassembled WGS sequence"/>
</dbReference>
<keyword evidence="1" id="KW-1133">Transmembrane helix</keyword>
<dbReference type="EMBL" id="BAAAYK010000038">
    <property type="protein sequence ID" value="GAA3359620.1"/>
    <property type="molecule type" value="Genomic_DNA"/>
</dbReference>
<feature type="transmembrane region" description="Helical" evidence="1">
    <location>
        <begin position="73"/>
        <end position="98"/>
    </location>
</feature>
<keyword evidence="1" id="KW-0812">Transmembrane</keyword>
<accession>A0ABP6RUE1</accession>
<evidence type="ECO:0000313" key="3">
    <source>
        <dbReference type="Proteomes" id="UP001500483"/>
    </source>
</evidence>
<keyword evidence="1" id="KW-0472">Membrane</keyword>
<feature type="transmembrane region" description="Helical" evidence="1">
    <location>
        <begin position="47"/>
        <end position="67"/>
    </location>
</feature>
<evidence type="ECO:0000256" key="1">
    <source>
        <dbReference type="SAM" id="Phobius"/>
    </source>
</evidence>